<proteinExistence type="predicted"/>
<name>A0A0V0ZN15_9BILA</name>
<keyword evidence="2" id="KW-1185">Reference proteome</keyword>
<comment type="caution">
    <text evidence="1">The sequence shown here is derived from an EMBL/GenBank/DDBJ whole genome shotgun (WGS) entry which is preliminary data.</text>
</comment>
<dbReference type="AlphaFoldDB" id="A0A0V0ZN15"/>
<dbReference type="EMBL" id="JYDQ01000126">
    <property type="protein sequence ID" value="KRY13992.1"/>
    <property type="molecule type" value="Genomic_DNA"/>
</dbReference>
<reference evidence="1 2" key="1">
    <citation type="submission" date="2015-01" db="EMBL/GenBank/DDBJ databases">
        <title>Evolution of Trichinella species and genotypes.</title>
        <authorList>
            <person name="Korhonen P.K."/>
            <person name="Edoardo P."/>
            <person name="Giuseppe L.R."/>
            <person name="Gasser R.B."/>
        </authorList>
    </citation>
    <scope>NUCLEOTIDE SEQUENCE [LARGE SCALE GENOMIC DNA]</scope>
    <source>
        <strain evidence="1">ISS2496</strain>
    </source>
</reference>
<protein>
    <submittedName>
        <fullName evidence="1">Uncharacterized protein</fullName>
    </submittedName>
</protein>
<accession>A0A0V0ZN15</accession>
<organism evidence="1 2">
    <name type="scientific">Trichinella patagoniensis</name>
    <dbReference type="NCBI Taxonomy" id="990121"/>
    <lineage>
        <taxon>Eukaryota</taxon>
        <taxon>Metazoa</taxon>
        <taxon>Ecdysozoa</taxon>
        <taxon>Nematoda</taxon>
        <taxon>Enoplea</taxon>
        <taxon>Dorylaimia</taxon>
        <taxon>Trichinellida</taxon>
        <taxon>Trichinellidae</taxon>
        <taxon>Trichinella</taxon>
    </lineage>
</organism>
<sequence length="65" mass="7257">MKRDQRHTMGKAGTVPNLEAIYSPTSKLFTMIPCITIAFNTSNAYQSRESSNSKNKFSAVFLKPT</sequence>
<evidence type="ECO:0000313" key="2">
    <source>
        <dbReference type="Proteomes" id="UP000054783"/>
    </source>
</evidence>
<gene>
    <name evidence="1" type="ORF">T12_2569</name>
</gene>
<dbReference type="Proteomes" id="UP000054783">
    <property type="component" value="Unassembled WGS sequence"/>
</dbReference>
<evidence type="ECO:0000313" key="1">
    <source>
        <dbReference type="EMBL" id="KRY13992.1"/>
    </source>
</evidence>